<feature type="binding site" evidence="11">
    <location>
        <position position="230"/>
    </location>
    <ligand>
        <name>Mg(2+)</name>
        <dbReference type="ChEBI" id="CHEBI:18420"/>
        <label>1</label>
    </ligand>
</feature>
<dbReference type="PANTHER" id="PTHR22748:SF23">
    <property type="entry name" value="EXODEOXYRIBONUCLEASE III"/>
    <property type="match status" value="1"/>
</dbReference>
<evidence type="ECO:0000256" key="11">
    <source>
        <dbReference type="PIRSR" id="PIRSR604808-2"/>
    </source>
</evidence>
<keyword evidence="15" id="KW-1185">Reference proteome</keyword>
<evidence type="ECO:0000256" key="3">
    <source>
        <dbReference type="ARBA" id="ARBA00012115"/>
    </source>
</evidence>
<keyword evidence="7 11" id="KW-0460">Magnesium</keyword>
<evidence type="ECO:0000259" key="13">
    <source>
        <dbReference type="Pfam" id="PF03372"/>
    </source>
</evidence>
<feature type="binding site" evidence="11">
    <location>
        <position position="14"/>
    </location>
    <ligand>
        <name>Mg(2+)</name>
        <dbReference type="ChEBI" id="CHEBI:18420"/>
        <label>1</label>
    </ligand>
</feature>
<dbReference type="GO" id="GO:0046872">
    <property type="term" value="F:metal ion binding"/>
    <property type="evidence" value="ECO:0007669"/>
    <property type="project" value="UniProtKB-KW"/>
</dbReference>
<feature type="site" description="Interaction with DNA substrate" evidence="12">
    <location>
        <position position="230"/>
    </location>
</feature>
<evidence type="ECO:0000256" key="5">
    <source>
        <dbReference type="ARBA" id="ARBA00022763"/>
    </source>
</evidence>
<evidence type="ECO:0000313" key="15">
    <source>
        <dbReference type="Proteomes" id="UP000694407"/>
    </source>
</evidence>
<accession>A0A8C5YL47</accession>
<dbReference type="GeneTree" id="ENSGT00950000183016"/>
<name>A0A8C5YL47_MARMA</name>
<reference evidence="14" key="2">
    <citation type="submission" date="2025-09" db="UniProtKB">
        <authorList>
            <consortium name="Ensembl"/>
        </authorList>
    </citation>
    <scope>IDENTIFICATION</scope>
</reference>
<dbReference type="AlphaFoldDB" id="A0A8C5YL47"/>
<dbReference type="CDD" id="cd09076">
    <property type="entry name" value="L1-EN"/>
    <property type="match status" value="1"/>
</dbReference>
<feature type="active site" evidence="10">
    <location>
        <position position="115"/>
    </location>
</feature>
<sequence>MAGSTNHISIVTLNVNGLNSPIKRHRLVTWIKKTNPTICCLQETHLIGKDIHRLKVKGWEKIYHAHGPRKQAGVAILISNKIDFKTKLIKRDKEGHYILLKGTIHQQDITIINIYAPNNGAATFIKQILLKFKNQIDHNTIIMGDFNTPLSQLDRSSKQKLNKETIELNITINNLDLTDIYRIYQPSSSGYTFFSAAHGSSSKIDHILCHRATLSKYTGVEIIPCILSDHNGMKLEINDKRRKEKSYITWKMNNMLLNDQWVTEDIKEEIKKFLEINENTDTTYRNLWDTMKAVLRGKFIAWRSFLKKRKNQQINELTLHLKALEKEEQN</sequence>
<comment type="catalytic activity">
    <reaction evidence="1">
        <text>Exonucleolytic cleavage in the 3'- to 5'-direction to yield nucleoside 5'-phosphates.</text>
        <dbReference type="EC" id="3.1.11.2"/>
    </reaction>
</comment>
<evidence type="ECO:0000256" key="2">
    <source>
        <dbReference type="ARBA" id="ARBA00007092"/>
    </source>
</evidence>
<dbReference type="PANTHER" id="PTHR22748">
    <property type="entry name" value="AP ENDONUCLEASE"/>
    <property type="match status" value="1"/>
</dbReference>
<evidence type="ECO:0000256" key="9">
    <source>
        <dbReference type="ARBA" id="ARBA00023204"/>
    </source>
</evidence>
<dbReference type="GO" id="GO:0005634">
    <property type="term" value="C:nucleus"/>
    <property type="evidence" value="ECO:0007669"/>
    <property type="project" value="TreeGrafter"/>
</dbReference>
<evidence type="ECO:0000256" key="6">
    <source>
        <dbReference type="ARBA" id="ARBA00022801"/>
    </source>
</evidence>
<dbReference type="GO" id="GO:0006310">
    <property type="term" value="P:DNA recombination"/>
    <property type="evidence" value="ECO:0007669"/>
    <property type="project" value="UniProtKB-KW"/>
</dbReference>
<feature type="binding site" evidence="11">
    <location>
        <position position="43"/>
    </location>
    <ligand>
        <name>Mg(2+)</name>
        <dbReference type="ChEBI" id="CHEBI:18420"/>
        <label>1</label>
    </ligand>
</feature>
<feature type="binding site" evidence="11">
    <location>
        <position position="229"/>
    </location>
    <ligand>
        <name>Mg(2+)</name>
        <dbReference type="ChEBI" id="CHEBI:18420"/>
        <label>1</label>
    </ligand>
</feature>
<dbReference type="Proteomes" id="UP000694407">
    <property type="component" value="Unplaced"/>
</dbReference>
<keyword evidence="11" id="KW-0464">Manganese</keyword>
<feature type="site" description="Transition state stabilizer" evidence="12">
    <location>
        <position position="147"/>
    </location>
</feature>
<dbReference type="InterPro" id="IPR036691">
    <property type="entry name" value="Endo/exonu/phosph_ase_sf"/>
</dbReference>
<evidence type="ECO:0000256" key="7">
    <source>
        <dbReference type="ARBA" id="ARBA00022842"/>
    </source>
</evidence>
<keyword evidence="9" id="KW-0234">DNA repair</keyword>
<evidence type="ECO:0000256" key="4">
    <source>
        <dbReference type="ARBA" id="ARBA00022723"/>
    </source>
</evidence>
<dbReference type="Gene3D" id="3.60.10.10">
    <property type="entry name" value="Endonuclease/exonuclease/phosphatase"/>
    <property type="match status" value="1"/>
</dbReference>
<dbReference type="InterPro" id="IPR005135">
    <property type="entry name" value="Endo/exonuclease/phosphatase"/>
</dbReference>
<proteinExistence type="inferred from homology"/>
<dbReference type="Pfam" id="PF03372">
    <property type="entry name" value="Exo_endo_phos"/>
    <property type="match status" value="1"/>
</dbReference>
<dbReference type="GO" id="GO:0008081">
    <property type="term" value="F:phosphoric diester hydrolase activity"/>
    <property type="evidence" value="ECO:0007669"/>
    <property type="project" value="TreeGrafter"/>
</dbReference>
<organism evidence="14 15">
    <name type="scientific">Marmota marmota marmota</name>
    <name type="common">Alpine marmot</name>
    <dbReference type="NCBI Taxonomy" id="9994"/>
    <lineage>
        <taxon>Eukaryota</taxon>
        <taxon>Metazoa</taxon>
        <taxon>Chordata</taxon>
        <taxon>Craniata</taxon>
        <taxon>Vertebrata</taxon>
        <taxon>Euteleostomi</taxon>
        <taxon>Mammalia</taxon>
        <taxon>Eutheria</taxon>
        <taxon>Euarchontoglires</taxon>
        <taxon>Glires</taxon>
        <taxon>Rodentia</taxon>
        <taxon>Sciuromorpha</taxon>
        <taxon>Sciuridae</taxon>
        <taxon>Xerinae</taxon>
        <taxon>Marmotini</taxon>
        <taxon>Marmota</taxon>
    </lineage>
</organism>
<keyword evidence="6" id="KW-0378">Hydrolase</keyword>
<evidence type="ECO:0000313" key="14">
    <source>
        <dbReference type="Ensembl" id="ENSMMMP00000001625.1"/>
    </source>
</evidence>
<feature type="site" description="Important for catalytic activity" evidence="12">
    <location>
        <position position="205"/>
    </location>
</feature>
<evidence type="ECO:0000256" key="1">
    <source>
        <dbReference type="ARBA" id="ARBA00000493"/>
    </source>
</evidence>
<protein>
    <recommendedName>
        <fullName evidence="3">exodeoxyribonuclease III</fullName>
        <ecNumber evidence="3">3.1.11.2</ecNumber>
    </recommendedName>
</protein>
<feature type="active site" description="Proton acceptor" evidence="10">
    <location>
        <position position="230"/>
    </location>
</feature>
<feature type="active site" description="Proton donor/acceptor" evidence="10">
    <location>
        <position position="145"/>
    </location>
</feature>
<dbReference type="Ensembl" id="ENSMMMT00000001814.1">
    <property type="protein sequence ID" value="ENSMMMP00000001625.1"/>
    <property type="gene ID" value="ENSMMMG00000001493.1"/>
</dbReference>
<comment type="cofactor">
    <cofactor evidence="11">
        <name>Mg(2+)</name>
        <dbReference type="ChEBI" id="CHEBI:18420"/>
    </cofactor>
    <cofactor evidence="11">
        <name>Mn(2+)</name>
        <dbReference type="ChEBI" id="CHEBI:29035"/>
    </cofactor>
    <text evidence="11">Probably binds two magnesium or manganese ions per subunit.</text>
</comment>
<feature type="binding site" evidence="11">
    <location>
        <position position="145"/>
    </location>
    <ligand>
        <name>Mg(2+)</name>
        <dbReference type="ChEBI" id="CHEBI:18420"/>
        <label>1</label>
    </ligand>
</feature>
<comment type="similarity">
    <text evidence="2">Belongs to the DNA repair enzymes AP/ExoA family.</text>
</comment>
<dbReference type="GO" id="GO:0006284">
    <property type="term" value="P:base-excision repair"/>
    <property type="evidence" value="ECO:0007669"/>
    <property type="project" value="TreeGrafter"/>
</dbReference>
<evidence type="ECO:0000256" key="10">
    <source>
        <dbReference type="PIRSR" id="PIRSR604808-1"/>
    </source>
</evidence>
<dbReference type="InterPro" id="IPR004808">
    <property type="entry name" value="AP_endonuc_1"/>
</dbReference>
<dbReference type="SUPFAM" id="SSF56219">
    <property type="entry name" value="DNase I-like"/>
    <property type="match status" value="1"/>
</dbReference>
<keyword evidence="5" id="KW-0227">DNA damage</keyword>
<reference evidence="14" key="1">
    <citation type="submission" date="2025-08" db="UniProtKB">
        <authorList>
            <consortium name="Ensembl"/>
        </authorList>
    </citation>
    <scope>IDENTIFICATION</scope>
</reference>
<dbReference type="GO" id="GO:0008311">
    <property type="term" value="F:double-stranded DNA 3'-5' DNA exonuclease activity"/>
    <property type="evidence" value="ECO:0007669"/>
    <property type="project" value="UniProtKB-EC"/>
</dbReference>
<feature type="domain" description="Endonuclease/exonuclease/phosphatase" evidence="13">
    <location>
        <begin position="11"/>
        <end position="230"/>
    </location>
</feature>
<evidence type="ECO:0000256" key="12">
    <source>
        <dbReference type="PIRSR" id="PIRSR604808-3"/>
    </source>
</evidence>
<keyword evidence="8" id="KW-0233">DNA recombination</keyword>
<evidence type="ECO:0000256" key="8">
    <source>
        <dbReference type="ARBA" id="ARBA00023172"/>
    </source>
</evidence>
<feature type="binding site" evidence="11">
    <location>
        <position position="147"/>
    </location>
    <ligand>
        <name>Mg(2+)</name>
        <dbReference type="ChEBI" id="CHEBI:18420"/>
        <label>1</label>
    </ligand>
</feature>
<dbReference type="EC" id="3.1.11.2" evidence="3"/>
<dbReference type="GO" id="GO:0003906">
    <property type="term" value="F:DNA-(apurinic or apyrimidinic site) endonuclease activity"/>
    <property type="evidence" value="ECO:0007669"/>
    <property type="project" value="TreeGrafter"/>
</dbReference>
<keyword evidence="4 11" id="KW-0479">Metal-binding</keyword>